<evidence type="ECO:0000313" key="4">
    <source>
        <dbReference type="Proteomes" id="UP000030641"/>
    </source>
</evidence>
<dbReference type="EMBL" id="KL584749">
    <property type="protein sequence ID" value="KER00635.1"/>
    <property type="molecule type" value="Genomic_DNA"/>
</dbReference>
<feature type="compositionally biased region" description="Basic and acidic residues" evidence="1">
    <location>
        <begin position="260"/>
        <end position="284"/>
    </location>
</feature>
<gene>
    <name evidence="3" type="ORF">AUEXF2481DRAFT_34863</name>
</gene>
<proteinExistence type="predicted"/>
<dbReference type="OrthoDB" id="10318606at2759"/>
<accession>A0A074YWY0</accession>
<dbReference type="RefSeq" id="XP_013349149.1">
    <property type="nucleotide sequence ID" value="XM_013493695.1"/>
</dbReference>
<keyword evidence="2" id="KW-0732">Signal</keyword>
<organism evidence="3 4">
    <name type="scientific">Aureobasidium subglaciale (strain EXF-2481)</name>
    <name type="common">Aureobasidium pullulans var. subglaciale</name>
    <dbReference type="NCBI Taxonomy" id="1043005"/>
    <lineage>
        <taxon>Eukaryota</taxon>
        <taxon>Fungi</taxon>
        <taxon>Dikarya</taxon>
        <taxon>Ascomycota</taxon>
        <taxon>Pezizomycotina</taxon>
        <taxon>Dothideomycetes</taxon>
        <taxon>Dothideomycetidae</taxon>
        <taxon>Dothideales</taxon>
        <taxon>Saccotheciaceae</taxon>
        <taxon>Aureobasidium</taxon>
    </lineage>
</organism>
<evidence type="ECO:0000313" key="3">
    <source>
        <dbReference type="EMBL" id="KER00635.1"/>
    </source>
</evidence>
<dbReference type="GeneID" id="25365186"/>
<feature type="chain" id="PRO_5001704792" evidence="2">
    <location>
        <begin position="22"/>
        <end position="284"/>
    </location>
</feature>
<protein>
    <submittedName>
        <fullName evidence="3">Uncharacterized protein</fullName>
    </submittedName>
</protein>
<dbReference type="HOGENOM" id="CLU_979983_0_0_1"/>
<feature type="region of interest" description="Disordered" evidence="1">
    <location>
        <begin position="244"/>
        <end position="284"/>
    </location>
</feature>
<feature type="signal peptide" evidence="2">
    <location>
        <begin position="1"/>
        <end position="21"/>
    </location>
</feature>
<dbReference type="Proteomes" id="UP000030641">
    <property type="component" value="Unassembled WGS sequence"/>
</dbReference>
<feature type="compositionally biased region" description="Acidic residues" evidence="1">
    <location>
        <begin position="76"/>
        <end position="89"/>
    </location>
</feature>
<reference evidence="3 4" key="1">
    <citation type="journal article" date="2014" name="BMC Genomics">
        <title>Genome sequencing of four Aureobasidium pullulans varieties: biotechnological potential, stress tolerance, and description of new species.</title>
        <authorList>
            <person name="Gostin Ar C."/>
            <person name="Ohm R.A."/>
            <person name="Kogej T."/>
            <person name="Sonjak S."/>
            <person name="Turk M."/>
            <person name="Zajc J."/>
            <person name="Zalar P."/>
            <person name="Grube M."/>
            <person name="Sun H."/>
            <person name="Han J."/>
            <person name="Sharma A."/>
            <person name="Chiniquy J."/>
            <person name="Ngan C.Y."/>
            <person name="Lipzen A."/>
            <person name="Barry K."/>
            <person name="Grigoriev I.V."/>
            <person name="Gunde-Cimerman N."/>
        </authorList>
    </citation>
    <scope>NUCLEOTIDE SEQUENCE [LARGE SCALE GENOMIC DNA]</scope>
    <source>
        <strain evidence="3 4">EXF-2481</strain>
    </source>
</reference>
<dbReference type="AlphaFoldDB" id="A0A074YWY0"/>
<feature type="region of interest" description="Disordered" evidence="1">
    <location>
        <begin position="69"/>
        <end position="98"/>
    </location>
</feature>
<dbReference type="InParanoid" id="A0A074YWY0"/>
<evidence type="ECO:0000256" key="1">
    <source>
        <dbReference type="SAM" id="MobiDB-lite"/>
    </source>
</evidence>
<name>A0A074YWY0_AURSE</name>
<evidence type="ECO:0000256" key="2">
    <source>
        <dbReference type="SAM" id="SignalP"/>
    </source>
</evidence>
<keyword evidence="4" id="KW-1185">Reference proteome</keyword>
<sequence>MLSKFLLAVALVALFGNSVTAIPLTSPAAIQDLPNENREYAVSADQTSASTVRDDTKILDLSNFHAQVDLAKQDPEIQDPENQDPEEEDPPPHHNRSWCKKHPNHPYCDSQFCRDHPGSCKVDVEFSVRAEHNGPWTPDPTDLGPDYKVSDTVGCQHNIQVADHMDPLPSQQLHSRTGQAAADPPVDNHEIIQNATVVERWAVCLDAAIQYDMIPRPGYCSDDCFTHPEKSECACPKSPIPIPSDLLDKLRRHPPNKDPPPTDKKDSPPTAKSDLDEHATTPAE</sequence>